<keyword evidence="7" id="KW-1185">Reference proteome</keyword>
<dbReference type="PROSITE" id="PS50931">
    <property type="entry name" value="HTH_LYSR"/>
    <property type="match status" value="1"/>
</dbReference>
<keyword evidence="4" id="KW-0804">Transcription</keyword>
<dbReference type="Gene3D" id="1.10.10.10">
    <property type="entry name" value="Winged helix-like DNA-binding domain superfamily/Winged helix DNA-binding domain"/>
    <property type="match status" value="1"/>
</dbReference>
<reference evidence="6 7" key="1">
    <citation type="submission" date="2017-11" db="EMBL/GenBank/DDBJ databases">
        <title>Genomic Encyclopedia of Archaeal and Bacterial Type Strains, Phase II (KMG-II): From Individual Species to Whole Genera.</title>
        <authorList>
            <person name="Goeker M."/>
        </authorList>
    </citation>
    <scope>NUCLEOTIDE SEQUENCE [LARGE SCALE GENOMIC DNA]</scope>
    <source>
        <strain evidence="6 7">DSM 29128</strain>
    </source>
</reference>
<comment type="similarity">
    <text evidence="1">Belongs to the LysR transcriptional regulatory family.</text>
</comment>
<dbReference type="AlphaFoldDB" id="A0A2M8W2V8"/>
<name>A0A2M8W2V8_9RHOB</name>
<dbReference type="Gene3D" id="3.40.190.290">
    <property type="match status" value="1"/>
</dbReference>
<dbReference type="Proteomes" id="UP000228531">
    <property type="component" value="Unassembled WGS sequence"/>
</dbReference>
<evidence type="ECO:0000256" key="3">
    <source>
        <dbReference type="ARBA" id="ARBA00023125"/>
    </source>
</evidence>
<dbReference type="PANTHER" id="PTHR30537:SF3">
    <property type="entry name" value="TRANSCRIPTIONAL REGULATORY PROTEIN"/>
    <property type="match status" value="1"/>
</dbReference>
<dbReference type="Pfam" id="PF00126">
    <property type="entry name" value="HTH_1"/>
    <property type="match status" value="1"/>
</dbReference>
<keyword evidence="2" id="KW-0805">Transcription regulation</keyword>
<dbReference type="FunFam" id="1.10.10.10:FF:000001">
    <property type="entry name" value="LysR family transcriptional regulator"/>
    <property type="match status" value="1"/>
</dbReference>
<dbReference type="SUPFAM" id="SSF46785">
    <property type="entry name" value="Winged helix' DNA-binding domain"/>
    <property type="match status" value="1"/>
</dbReference>
<evidence type="ECO:0000256" key="4">
    <source>
        <dbReference type="ARBA" id="ARBA00023163"/>
    </source>
</evidence>
<dbReference type="InterPro" id="IPR036388">
    <property type="entry name" value="WH-like_DNA-bd_sf"/>
</dbReference>
<dbReference type="RefSeq" id="WP_100369201.1">
    <property type="nucleotide sequence ID" value="NZ_PGTY01000003.1"/>
</dbReference>
<dbReference type="InterPro" id="IPR005119">
    <property type="entry name" value="LysR_subst-bd"/>
</dbReference>
<accession>A0A2M8W2V8</accession>
<dbReference type="PRINTS" id="PR00039">
    <property type="entry name" value="HTHLYSR"/>
</dbReference>
<gene>
    <name evidence="6" type="ORF">BC777_3267</name>
</gene>
<evidence type="ECO:0000256" key="2">
    <source>
        <dbReference type="ARBA" id="ARBA00023015"/>
    </source>
</evidence>
<proteinExistence type="inferred from homology"/>
<organism evidence="6 7">
    <name type="scientific">Yoonia maricola</name>
    <dbReference type="NCBI Taxonomy" id="420999"/>
    <lineage>
        <taxon>Bacteria</taxon>
        <taxon>Pseudomonadati</taxon>
        <taxon>Pseudomonadota</taxon>
        <taxon>Alphaproteobacteria</taxon>
        <taxon>Rhodobacterales</taxon>
        <taxon>Paracoccaceae</taxon>
        <taxon>Yoonia</taxon>
    </lineage>
</organism>
<keyword evidence="3" id="KW-0238">DNA-binding</keyword>
<evidence type="ECO:0000256" key="1">
    <source>
        <dbReference type="ARBA" id="ARBA00009437"/>
    </source>
</evidence>
<feature type="domain" description="HTH lysR-type" evidence="5">
    <location>
        <begin position="8"/>
        <end position="65"/>
    </location>
</feature>
<evidence type="ECO:0000313" key="7">
    <source>
        <dbReference type="Proteomes" id="UP000228531"/>
    </source>
</evidence>
<dbReference type="GO" id="GO:0043565">
    <property type="term" value="F:sequence-specific DNA binding"/>
    <property type="evidence" value="ECO:0007669"/>
    <property type="project" value="TreeGrafter"/>
</dbReference>
<dbReference type="EMBL" id="PGTY01000003">
    <property type="protein sequence ID" value="PJI85266.1"/>
    <property type="molecule type" value="Genomic_DNA"/>
</dbReference>
<dbReference type="InterPro" id="IPR036390">
    <property type="entry name" value="WH_DNA-bd_sf"/>
</dbReference>
<dbReference type="CDD" id="cd05466">
    <property type="entry name" value="PBP2_LTTR_substrate"/>
    <property type="match status" value="1"/>
</dbReference>
<evidence type="ECO:0000313" key="6">
    <source>
        <dbReference type="EMBL" id="PJI85266.1"/>
    </source>
</evidence>
<dbReference type="GO" id="GO:0003700">
    <property type="term" value="F:DNA-binding transcription factor activity"/>
    <property type="evidence" value="ECO:0007669"/>
    <property type="project" value="InterPro"/>
</dbReference>
<dbReference type="InterPro" id="IPR000847">
    <property type="entry name" value="LysR_HTH_N"/>
</dbReference>
<dbReference type="OrthoDB" id="9798121at2"/>
<dbReference type="GO" id="GO:0006351">
    <property type="term" value="P:DNA-templated transcription"/>
    <property type="evidence" value="ECO:0007669"/>
    <property type="project" value="TreeGrafter"/>
</dbReference>
<dbReference type="InterPro" id="IPR058163">
    <property type="entry name" value="LysR-type_TF_proteobact-type"/>
</dbReference>
<dbReference type="Pfam" id="PF03466">
    <property type="entry name" value="LysR_substrate"/>
    <property type="match status" value="1"/>
</dbReference>
<comment type="caution">
    <text evidence="6">The sequence shown here is derived from an EMBL/GenBank/DDBJ whole genome shotgun (WGS) entry which is preliminary data.</text>
</comment>
<sequence>MDKTLGSLDWSLVQAFLAVAETGSLSAAARRLGTSQPTLGRQIKAIEAQLGAELFHRQPRGFALTQIGSDLVEPATTMRDAISQIALRAAGQQARLDGTVRITASVATSAMHLPSIIAKIRALEPQIAIELVPSNDTHNLLYREADIAVRMYRPTQLDLITEHLGEVPLGVFAARSYLAERGAPVSIADLWAHDFVGYDSNTDIIEGFAQIGVNIDRDFFKIRCDDHIAYWELVRAGCGIGFAQADVGHNDPLVAEIDLGLPLPTLPIWLTAHEAMRQTPRIRRVWELLADGLRPLVS</sequence>
<dbReference type="SUPFAM" id="SSF53850">
    <property type="entry name" value="Periplasmic binding protein-like II"/>
    <property type="match status" value="1"/>
</dbReference>
<protein>
    <submittedName>
        <fullName evidence="6">LysR family transcriptional regulator</fullName>
    </submittedName>
</protein>
<evidence type="ECO:0000259" key="5">
    <source>
        <dbReference type="PROSITE" id="PS50931"/>
    </source>
</evidence>
<dbReference type="PANTHER" id="PTHR30537">
    <property type="entry name" value="HTH-TYPE TRANSCRIPTIONAL REGULATOR"/>
    <property type="match status" value="1"/>
</dbReference>